<reference evidence="2" key="1">
    <citation type="submission" date="2016-11" db="EMBL/GenBank/DDBJ databases">
        <title>The genome of Nicotiana attenuata.</title>
        <authorList>
            <person name="Xu S."/>
            <person name="Brockmoeller T."/>
            <person name="Gaquerel E."/>
            <person name="Navarro A."/>
            <person name="Kuhl H."/>
            <person name="Gase K."/>
            <person name="Ling Z."/>
            <person name="Zhou W."/>
            <person name="Kreitzer C."/>
            <person name="Stanke M."/>
            <person name="Tang H."/>
            <person name="Lyons E."/>
            <person name="Pandey P."/>
            <person name="Pandey S.P."/>
            <person name="Timmermann B."/>
            <person name="Baldwin I.T."/>
        </authorList>
    </citation>
    <scope>NUCLEOTIDE SEQUENCE [LARGE SCALE GENOMIC DNA]</scope>
    <source>
        <strain evidence="2">UT</strain>
    </source>
</reference>
<comment type="caution">
    <text evidence="2">The sequence shown here is derived from an EMBL/GenBank/DDBJ whole genome shotgun (WGS) entry which is preliminary data.</text>
</comment>
<organism evidence="2 3">
    <name type="scientific">Nicotiana attenuata</name>
    <name type="common">Coyote tobacco</name>
    <dbReference type="NCBI Taxonomy" id="49451"/>
    <lineage>
        <taxon>Eukaryota</taxon>
        <taxon>Viridiplantae</taxon>
        <taxon>Streptophyta</taxon>
        <taxon>Embryophyta</taxon>
        <taxon>Tracheophyta</taxon>
        <taxon>Spermatophyta</taxon>
        <taxon>Magnoliopsida</taxon>
        <taxon>eudicotyledons</taxon>
        <taxon>Gunneridae</taxon>
        <taxon>Pentapetalae</taxon>
        <taxon>asterids</taxon>
        <taxon>lamiids</taxon>
        <taxon>Solanales</taxon>
        <taxon>Solanaceae</taxon>
        <taxon>Nicotianoideae</taxon>
        <taxon>Nicotianeae</taxon>
        <taxon>Nicotiana</taxon>
    </lineage>
</organism>
<evidence type="ECO:0000256" key="1">
    <source>
        <dbReference type="SAM" id="MobiDB-lite"/>
    </source>
</evidence>
<dbReference type="Proteomes" id="UP000187609">
    <property type="component" value="Unassembled WGS sequence"/>
</dbReference>
<dbReference type="AlphaFoldDB" id="A0A1J6J4C4"/>
<dbReference type="Gramene" id="OIT07520">
    <property type="protein sequence ID" value="OIT07520"/>
    <property type="gene ID" value="A4A49_63186"/>
</dbReference>
<feature type="non-terminal residue" evidence="2">
    <location>
        <position position="125"/>
    </location>
</feature>
<feature type="region of interest" description="Disordered" evidence="1">
    <location>
        <begin position="1"/>
        <end position="53"/>
    </location>
</feature>
<dbReference type="EMBL" id="MJEQ01037183">
    <property type="protein sequence ID" value="OIT07520.1"/>
    <property type="molecule type" value="Genomic_DNA"/>
</dbReference>
<evidence type="ECO:0000313" key="3">
    <source>
        <dbReference type="Proteomes" id="UP000187609"/>
    </source>
</evidence>
<protein>
    <submittedName>
        <fullName evidence="2">Uncharacterized protein</fullName>
    </submittedName>
</protein>
<evidence type="ECO:0000313" key="2">
    <source>
        <dbReference type="EMBL" id="OIT07520.1"/>
    </source>
</evidence>
<gene>
    <name evidence="2" type="ORF">A4A49_63186</name>
</gene>
<proteinExistence type="predicted"/>
<name>A0A1J6J4C4_NICAT</name>
<accession>A0A1J6J4C4</accession>
<keyword evidence="3" id="KW-1185">Reference proteome</keyword>
<sequence>MAEDQTIIPTIEEKTLDSSVPSEIPLTIPSSTTVESDTPKPDSPSPSITLTTPSANILPLSVENSEIPKIDSFSSLSPEILKAQSKDGEKSETPQAEKGSEDSVDQSIGTPVSDFVAPVESQERE</sequence>
<feature type="region of interest" description="Disordered" evidence="1">
    <location>
        <begin position="67"/>
        <end position="125"/>
    </location>
</feature>